<evidence type="ECO:0000256" key="1">
    <source>
        <dbReference type="ARBA" id="ARBA00007317"/>
    </source>
</evidence>
<dbReference type="Gene3D" id="4.10.320.10">
    <property type="entry name" value="E3-binding domain"/>
    <property type="match status" value="1"/>
</dbReference>
<reference evidence="5" key="1">
    <citation type="journal article" date="2019" name="Int. J. Syst. Evol. Microbiol.">
        <title>The Global Catalogue of Microorganisms (GCM) 10K type strain sequencing project: providing services to taxonomists for standard genome sequencing and annotation.</title>
        <authorList>
            <consortium name="The Broad Institute Genomics Platform"/>
            <consortium name="The Broad Institute Genome Sequencing Center for Infectious Disease"/>
            <person name="Wu L."/>
            <person name="Ma J."/>
        </authorList>
    </citation>
    <scope>NUCLEOTIDE SEQUENCE [LARGE SCALE GENOMIC DNA]</scope>
    <source>
        <strain evidence="5">JCM 15443</strain>
    </source>
</reference>
<dbReference type="Pfam" id="PF02817">
    <property type="entry name" value="E3_binding"/>
    <property type="match status" value="1"/>
</dbReference>
<feature type="region of interest" description="Disordered" evidence="2">
    <location>
        <begin position="248"/>
        <end position="290"/>
    </location>
</feature>
<feature type="region of interest" description="Disordered" evidence="2">
    <location>
        <begin position="117"/>
        <end position="141"/>
    </location>
</feature>
<dbReference type="SUPFAM" id="SSF47005">
    <property type="entry name" value="Peripheral subunit-binding domain of 2-oxo acid dehydrogenase complex"/>
    <property type="match status" value="1"/>
</dbReference>
<proteinExistence type="inferred from homology"/>
<evidence type="ECO:0000256" key="2">
    <source>
        <dbReference type="SAM" id="MobiDB-lite"/>
    </source>
</evidence>
<evidence type="ECO:0000259" key="3">
    <source>
        <dbReference type="PROSITE" id="PS51826"/>
    </source>
</evidence>
<name>A0ABQ2GSS2_9DEIO</name>
<dbReference type="EMBL" id="BMOM01000012">
    <property type="protein sequence ID" value="GGM10165.1"/>
    <property type="molecule type" value="Genomic_DNA"/>
</dbReference>
<organism evidence="4 5">
    <name type="scientific">Deinococcus aerophilus</name>
    <dbReference type="NCBI Taxonomy" id="522488"/>
    <lineage>
        <taxon>Bacteria</taxon>
        <taxon>Thermotogati</taxon>
        <taxon>Deinococcota</taxon>
        <taxon>Deinococci</taxon>
        <taxon>Deinococcales</taxon>
        <taxon>Deinococcaceae</taxon>
        <taxon>Deinococcus</taxon>
    </lineage>
</organism>
<comment type="caution">
    <text evidence="4">The sequence shown here is derived from an EMBL/GenBank/DDBJ whole genome shotgun (WGS) entry which is preliminary data.</text>
</comment>
<sequence length="506" mass="51480">MEQIAPLARILAEANGIEWQRLQGSGEGGTIVEQDILNYLTRIMSGEEEPPSTPVDAIPDGWTGDEQLPPGMFSADMLSQAGVDSDIAAFVEQSRPVTPQAAAPDNEALEFELDDADGDDLSAAPAQPEPARFVDEQPGNPTSPDLIAPDHARAPLAAAMPEVVAVPEVAAPEVVAPAPAAPARAPMGLGNLLSQLYRKDKAPEAAPAEVVPAAVIPAAAAPVVTAPELQVAPPVTEPAAPQPVLAEASDVAAEAAEETVEAAPAPSAPEQAEPEASTPEAPEVAEPEGTEPEVIDTYAAEHDQGAADTSAEAAPETPTSEPDAPAGAQPLEAVPHPAAVPTLISVPTPVAAPAGAVWFGTYLRRDAVVGAADDLRTQLSEALDQDVSLAFLVARAAGRHAGLLNLGSVALQGEDGQAQTVQDGALRDAVAVLGGGHAGTPDLLVVDAGALGLDELHYPHTVTLSVGRVRDGAAALTLNGDVDARQAAQFLGRVAEALEKPIALVL</sequence>
<keyword evidence="5" id="KW-1185">Reference proteome</keyword>
<protein>
    <recommendedName>
        <fullName evidence="3">Peripheral subunit-binding (PSBD) domain-containing protein</fullName>
    </recommendedName>
</protein>
<evidence type="ECO:0000313" key="4">
    <source>
        <dbReference type="EMBL" id="GGM10165.1"/>
    </source>
</evidence>
<evidence type="ECO:0000313" key="5">
    <source>
        <dbReference type="Proteomes" id="UP000661918"/>
    </source>
</evidence>
<comment type="similarity">
    <text evidence="1">Belongs to the 2-oxoacid dehydrogenase family.</text>
</comment>
<feature type="region of interest" description="Disordered" evidence="2">
    <location>
        <begin position="303"/>
        <end position="331"/>
    </location>
</feature>
<dbReference type="InterPro" id="IPR004167">
    <property type="entry name" value="PSBD"/>
</dbReference>
<dbReference type="PROSITE" id="PS51826">
    <property type="entry name" value="PSBD"/>
    <property type="match status" value="1"/>
</dbReference>
<dbReference type="InterPro" id="IPR036625">
    <property type="entry name" value="E3-bd_dom_sf"/>
</dbReference>
<gene>
    <name evidence="4" type="ORF">GCM10010841_18270</name>
</gene>
<feature type="domain" description="Peripheral subunit-binding (PSBD)" evidence="3">
    <location>
        <begin position="3"/>
        <end position="40"/>
    </location>
</feature>
<feature type="compositionally biased region" description="Low complexity" evidence="2">
    <location>
        <begin position="261"/>
        <end position="282"/>
    </location>
</feature>
<accession>A0ABQ2GSS2</accession>
<dbReference type="Proteomes" id="UP000661918">
    <property type="component" value="Unassembled WGS sequence"/>
</dbReference>
<dbReference type="RefSeq" id="WP_188903646.1">
    <property type="nucleotide sequence ID" value="NZ_BMOM01000012.1"/>
</dbReference>